<evidence type="ECO:0000313" key="2">
    <source>
        <dbReference type="EMBL" id="PSR83271.1"/>
    </source>
</evidence>
<reference evidence="2 3" key="1">
    <citation type="submission" date="2018-02" db="EMBL/GenBank/DDBJ databases">
        <title>Genome sequence of the basidiomycete white-rot fungus Phlebia centrifuga.</title>
        <authorList>
            <person name="Granchi Z."/>
            <person name="Peng M."/>
            <person name="de Vries R.P."/>
            <person name="Hilden K."/>
            <person name="Makela M.R."/>
            <person name="Grigoriev I."/>
            <person name="Riley R."/>
        </authorList>
    </citation>
    <scope>NUCLEOTIDE SEQUENCE [LARGE SCALE GENOMIC DNA]</scope>
    <source>
        <strain evidence="2 3">FBCC195</strain>
    </source>
</reference>
<dbReference type="InterPro" id="IPR038136">
    <property type="entry name" value="CofD-like_dom_sf"/>
</dbReference>
<sequence length="224" mass="24571">MSYFNLSPRTGPADSPGSSVFDLPTQSARKGINTEHPSVSITPVTQNLDLDPRHHEDGPSFVVISGGTGCNSICSAFGNACYVLPVSDDGGSSSEIIRVLGGPSIGDIRSRLIRLIPPAPQSSPLDSIRNLLAYRFPAHCSEREARDEWREIVEGRSTLWTGIPNDRKELIRGIVFRRPRGESGVLFIHRILGVIRERGSQESAQELFVFERKVRKAAHNGNTI</sequence>
<dbReference type="Gene3D" id="3.40.50.10680">
    <property type="entry name" value="CofD-like domains"/>
    <property type="match status" value="1"/>
</dbReference>
<keyword evidence="3" id="KW-1185">Reference proteome</keyword>
<dbReference type="AlphaFoldDB" id="A0A2R6P1G0"/>
<dbReference type="OrthoDB" id="10267139at2759"/>
<dbReference type="GO" id="GO:0043743">
    <property type="term" value="F:LPPG:FO 2-phospho-L-lactate transferase activity"/>
    <property type="evidence" value="ECO:0007669"/>
    <property type="project" value="InterPro"/>
</dbReference>
<comment type="caution">
    <text evidence="2">The sequence shown here is derived from an EMBL/GenBank/DDBJ whole genome shotgun (WGS) entry which is preliminary data.</text>
</comment>
<accession>A0A2R6P1G0</accession>
<dbReference type="PANTHER" id="PTHR31240">
    <property type="entry name" value="MATERNAL EFFECT EMBRYO ARREST 18"/>
    <property type="match status" value="1"/>
</dbReference>
<dbReference type="PANTHER" id="PTHR31240:SF0">
    <property type="entry name" value="MATERNAL EFFECT EMBRYO ARREST 18"/>
    <property type="match status" value="1"/>
</dbReference>
<protein>
    <submittedName>
        <fullName evidence="2">Uncharacterized protein</fullName>
    </submittedName>
</protein>
<organism evidence="2 3">
    <name type="scientific">Hermanssonia centrifuga</name>
    <dbReference type="NCBI Taxonomy" id="98765"/>
    <lineage>
        <taxon>Eukaryota</taxon>
        <taxon>Fungi</taxon>
        <taxon>Dikarya</taxon>
        <taxon>Basidiomycota</taxon>
        <taxon>Agaricomycotina</taxon>
        <taxon>Agaricomycetes</taxon>
        <taxon>Polyporales</taxon>
        <taxon>Meruliaceae</taxon>
        <taxon>Hermanssonia</taxon>
    </lineage>
</organism>
<dbReference type="EMBL" id="MLYV02000563">
    <property type="protein sequence ID" value="PSR83271.1"/>
    <property type="molecule type" value="Genomic_DNA"/>
</dbReference>
<feature type="region of interest" description="Disordered" evidence="1">
    <location>
        <begin position="1"/>
        <end position="24"/>
    </location>
</feature>
<name>A0A2R6P1G0_9APHY</name>
<dbReference type="Proteomes" id="UP000186601">
    <property type="component" value="Unassembled WGS sequence"/>
</dbReference>
<evidence type="ECO:0000256" key="1">
    <source>
        <dbReference type="SAM" id="MobiDB-lite"/>
    </source>
</evidence>
<dbReference type="STRING" id="98765.A0A2R6P1G0"/>
<proteinExistence type="predicted"/>
<dbReference type="SUPFAM" id="SSF142338">
    <property type="entry name" value="CofD-like"/>
    <property type="match status" value="1"/>
</dbReference>
<gene>
    <name evidence="2" type="ORF">PHLCEN_2v5775</name>
</gene>
<dbReference type="Pfam" id="PF01933">
    <property type="entry name" value="CofD"/>
    <property type="match status" value="1"/>
</dbReference>
<evidence type="ECO:0000313" key="3">
    <source>
        <dbReference type="Proteomes" id="UP000186601"/>
    </source>
</evidence>
<dbReference type="InterPro" id="IPR002882">
    <property type="entry name" value="CofD"/>
</dbReference>